<comment type="catalytic activity">
    <reaction evidence="7 8 9">
        <text>L-cysteine + L-glutamate + ATP = gamma-L-glutamyl-L-cysteine + ADP + phosphate + H(+)</text>
        <dbReference type="Rhea" id="RHEA:13285"/>
        <dbReference type="ChEBI" id="CHEBI:15378"/>
        <dbReference type="ChEBI" id="CHEBI:29985"/>
        <dbReference type="ChEBI" id="CHEBI:30616"/>
        <dbReference type="ChEBI" id="CHEBI:35235"/>
        <dbReference type="ChEBI" id="CHEBI:43474"/>
        <dbReference type="ChEBI" id="CHEBI:58173"/>
        <dbReference type="ChEBI" id="CHEBI:456216"/>
        <dbReference type="EC" id="6.3.2.2"/>
    </reaction>
</comment>
<protein>
    <recommendedName>
        <fullName evidence="8">Glutamate--cysteine ligase</fullName>
        <ecNumber evidence="8">6.3.2.2</ecNumber>
    </recommendedName>
    <alternativeName>
        <fullName evidence="8">Gamma-ECS</fullName>
        <shortName evidence="8">GCS</shortName>
    </alternativeName>
    <alternativeName>
        <fullName evidence="8">Gamma-glutamylcysteine synthetase</fullName>
    </alternativeName>
</protein>
<dbReference type="AlphaFoldDB" id="A0A9E8HHN6"/>
<evidence type="ECO:0000313" key="12">
    <source>
        <dbReference type="Proteomes" id="UP001164472"/>
    </source>
</evidence>
<dbReference type="InterPro" id="IPR006334">
    <property type="entry name" value="Glut_cys_ligase"/>
</dbReference>
<dbReference type="InterPro" id="IPR014746">
    <property type="entry name" value="Gln_synth/guanido_kin_cat_dom"/>
</dbReference>
<comment type="similarity">
    <text evidence="2 8">Belongs to the glutamate--cysteine ligase type 1 family. Type 1 subfamily.</text>
</comment>
<evidence type="ECO:0000256" key="1">
    <source>
        <dbReference type="ARBA" id="ARBA00005006"/>
    </source>
</evidence>
<keyword evidence="4 8" id="KW-0317">Glutathione biosynthesis</keyword>
<comment type="pathway">
    <text evidence="1 8 9">Sulfur metabolism; glutathione biosynthesis; glutathione from L-cysteine and L-glutamate: step 1/2.</text>
</comment>
<dbReference type="GO" id="GO:0046872">
    <property type="term" value="F:metal ion binding"/>
    <property type="evidence" value="ECO:0007669"/>
    <property type="project" value="TreeGrafter"/>
</dbReference>
<reference evidence="11" key="1">
    <citation type="submission" date="2022-07" db="EMBL/GenBank/DDBJ databases">
        <title>Alkalimarinus sp. nov., isolated from gut of a Alitta virens.</title>
        <authorList>
            <person name="Yang A.I."/>
            <person name="Shin N.-R."/>
        </authorList>
    </citation>
    <scope>NUCLEOTIDE SEQUENCE</scope>
    <source>
        <strain evidence="11">FA028</strain>
    </source>
</reference>
<dbReference type="InterPro" id="IPR007370">
    <property type="entry name" value="Glu_cys_ligase"/>
</dbReference>
<dbReference type="Gene3D" id="3.30.590.20">
    <property type="match status" value="1"/>
</dbReference>
<proteinExistence type="inferred from homology"/>
<dbReference type="GO" id="GO:0004357">
    <property type="term" value="F:glutamate-cysteine ligase activity"/>
    <property type="evidence" value="ECO:0007669"/>
    <property type="project" value="UniProtKB-UniRule"/>
</dbReference>
<evidence type="ECO:0000259" key="10">
    <source>
        <dbReference type="Pfam" id="PF04262"/>
    </source>
</evidence>
<keyword evidence="6 8" id="KW-0067">ATP-binding</keyword>
<evidence type="ECO:0000256" key="8">
    <source>
        <dbReference type="HAMAP-Rule" id="MF_00578"/>
    </source>
</evidence>
<organism evidence="11 12">
    <name type="scientific">Alkalimarinus sediminis</name>
    <dbReference type="NCBI Taxonomy" id="1632866"/>
    <lineage>
        <taxon>Bacteria</taxon>
        <taxon>Pseudomonadati</taxon>
        <taxon>Pseudomonadota</taxon>
        <taxon>Gammaproteobacteria</taxon>
        <taxon>Alteromonadales</taxon>
        <taxon>Alteromonadaceae</taxon>
        <taxon>Alkalimarinus</taxon>
    </lineage>
</organism>
<dbReference type="EMBL" id="CP101527">
    <property type="protein sequence ID" value="UZW74604.1"/>
    <property type="molecule type" value="Genomic_DNA"/>
</dbReference>
<keyword evidence="5 8" id="KW-0547">Nucleotide-binding</keyword>
<dbReference type="Pfam" id="PF04262">
    <property type="entry name" value="Glu_cys_ligase"/>
    <property type="match status" value="1"/>
</dbReference>
<dbReference type="GO" id="GO:0005524">
    <property type="term" value="F:ATP binding"/>
    <property type="evidence" value="ECO:0007669"/>
    <property type="project" value="UniProtKB-KW"/>
</dbReference>
<keyword evidence="3 8" id="KW-0436">Ligase</keyword>
<dbReference type="EC" id="6.3.2.2" evidence="8"/>
<evidence type="ECO:0000256" key="6">
    <source>
        <dbReference type="ARBA" id="ARBA00022840"/>
    </source>
</evidence>
<dbReference type="PANTHER" id="PTHR38761:SF1">
    <property type="entry name" value="GLUTAMATE--CYSTEINE LIGASE"/>
    <property type="match status" value="1"/>
</dbReference>
<accession>A0A9E8HHN6</accession>
<dbReference type="PANTHER" id="PTHR38761">
    <property type="entry name" value="GLUTAMATE--CYSTEINE LIGASE"/>
    <property type="match status" value="1"/>
</dbReference>
<dbReference type="KEGG" id="asem:NNL22_16515"/>
<evidence type="ECO:0000256" key="3">
    <source>
        <dbReference type="ARBA" id="ARBA00022598"/>
    </source>
</evidence>
<evidence type="ECO:0000256" key="9">
    <source>
        <dbReference type="RuleBase" id="RU004391"/>
    </source>
</evidence>
<evidence type="ECO:0000256" key="5">
    <source>
        <dbReference type="ARBA" id="ARBA00022741"/>
    </source>
</evidence>
<evidence type="ECO:0000313" key="11">
    <source>
        <dbReference type="EMBL" id="UZW74604.1"/>
    </source>
</evidence>
<sequence>MINALEARLELLSESAQRELLNISRGIEKEGLRADSSHFISQTNHPEVLGHTLTHSQITTDYSEALMELITPVSQTVDQLMKDLSDVHCFVQSHLGEEVLWSGSMPCKIDGNDSIRIAEFGDSNLGKLKHVYRKGLDARYGRIMQSIAGLHYNFSLPDAFWKEWQVVKGDTQPLQDFKSEQYFSLIRNFRRHSWLLMYLFGASPAADQSFLAGMRHPLQPFDDKGTWYLPYATSLRMGDLGYHSNAQSSLAICFNSLSNFTHTLEEAIHKPYPAYEVMGTQKDGEYIQLNTNILQIENEYYSAIRPKRNAESGEKPIHALKQRGVEYIEVRCLDLNPYLPLGISDQQVRFMDAFLVYCLVADSPVVSEKECQALDWNFETVVNRGREPGLKLKTPAGEAPLKDLGLALLDEIGRVAAIFDDMHCKAADAGKAKSDDALANNRYHGAIEEQRSKLVQPELTPSASILSVMKSESLSWLEIVGELSFKHQQLSKQHCNDESIHEKYHVMAKESFLKEQQLKDADVSKFSEYMTQYLS</sequence>
<dbReference type="RefSeq" id="WP_251812691.1">
    <property type="nucleotide sequence ID" value="NZ_CP101527.1"/>
</dbReference>
<name>A0A9E8HHN6_9ALTE</name>
<evidence type="ECO:0000256" key="2">
    <source>
        <dbReference type="ARBA" id="ARBA00008772"/>
    </source>
</evidence>
<evidence type="ECO:0000256" key="7">
    <source>
        <dbReference type="ARBA" id="ARBA00048819"/>
    </source>
</evidence>
<dbReference type="SUPFAM" id="SSF55931">
    <property type="entry name" value="Glutamine synthetase/guanido kinase"/>
    <property type="match status" value="1"/>
</dbReference>
<dbReference type="GO" id="GO:0006750">
    <property type="term" value="P:glutathione biosynthetic process"/>
    <property type="evidence" value="ECO:0007669"/>
    <property type="project" value="UniProtKB-UniRule"/>
</dbReference>
<dbReference type="GO" id="GO:0005829">
    <property type="term" value="C:cytosol"/>
    <property type="evidence" value="ECO:0007669"/>
    <property type="project" value="TreeGrafter"/>
</dbReference>
<gene>
    <name evidence="8 11" type="primary">gshA</name>
    <name evidence="11" type="ORF">NNL22_16515</name>
</gene>
<feature type="domain" description="Glutamate--cysteine ligase" evidence="10">
    <location>
        <begin position="11"/>
        <end position="381"/>
    </location>
</feature>
<dbReference type="HAMAP" id="MF_00578">
    <property type="entry name" value="Glu_cys_ligase"/>
    <property type="match status" value="1"/>
</dbReference>
<evidence type="ECO:0000256" key="4">
    <source>
        <dbReference type="ARBA" id="ARBA00022684"/>
    </source>
</evidence>
<dbReference type="Proteomes" id="UP001164472">
    <property type="component" value="Chromosome"/>
</dbReference>
<dbReference type="NCBIfam" id="TIGR01434">
    <property type="entry name" value="glu_cys_ligase"/>
    <property type="match status" value="1"/>
</dbReference>
<keyword evidence="12" id="KW-1185">Reference proteome</keyword>